<reference evidence="2" key="2">
    <citation type="submission" date="2020-09" db="EMBL/GenBank/DDBJ databases">
        <authorList>
            <person name="Sun Q."/>
            <person name="Zhou Y."/>
        </authorList>
    </citation>
    <scope>NUCLEOTIDE SEQUENCE</scope>
    <source>
        <strain evidence="2">CGMCC 1.12160</strain>
    </source>
</reference>
<reference evidence="2" key="1">
    <citation type="journal article" date="2014" name="Int. J. Syst. Evol. Microbiol.">
        <title>Complete genome sequence of Corynebacterium casei LMG S-19264T (=DSM 44701T), isolated from a smear-ripened cheese.</title>
        <authorList>
            <consortium name="US DOE Joint Genome Institute (JGI-PGF)"/>
            <person name="Walter F."/>
            <person name="Albersmeier A."/>
            <person name="Kalinowski J."/>
            <person name="Ruckert C."/>
        </authorList>
    </citation>
    <scope>NUCLEOTIDE SEQUENCE</scope>
    <source>
        <strain evidence="2">CGMCC 1.12160</strain>
    </source>
</reference>
<dbReference type="Proteomes" id="UP000605670">
    <property type="component" value="Unassembled WGS sequence"/>
</dbReference>
<protein>
    <submittedName>
        <fullName evidence="2">Uncharacterized protein</fullName>
    </submittedName>
</protein>
<accession>A0A917BSR7</accession>
<feature type="region of interest" description="Disordered" evidence="1">
    <location>
        <begin position="79"/>
        <end position="103"/>
    </location>
</feature>
<gene>
    <name evidence="2" type="ORF">GCM10011366_21080</name>
</gene>
<name>A0A917BSR7_9MICO</name>
<evidence type="ECO:0000313" key="3">
    <source>
        <dbReference type="Proteomes" id="UP000605670"/>
    </source>
</evidence>
<dbReference type="AlphaFoldDB" id="A0A917BSR7"/>
<dbReference type="EMBL" id="BMEM01000003">
    <property type="protein sequence ID" value="GGF53096.1"/>
    <property type="molecule type" value="Genomic_DNA"/>
</dbReference>
<organism evidence="2 3">
    <name type="scientific">Ornithinimicrobium tianjinense</name>
    <dbReference type="NCBI Taxonomy" id="1195761"/>
    <lineage>
        <taxon>Bacteria</taxon>
        <taxon>Bacillati</taxon>
        <taxon>Actinomycetota</taxon>
        <taxon>Actinomycetes</taxon>
        <taxon>Micrococcales</taxon>
        <taxon>Ornithinimicrobiaceae</taxon>
        <taxon>Ornithinimicrobium</taxon>
    </lineage>
</organism>
<proteinExistence type="predicted"/>
<keyword evidence="3" id="KW-1185">Reference proteome</keyword>
<comment type="caution">
    <text evidence="2">The sequence shown here is derived from an EMBL/GenBank/DDBJ whole genome shotgun (WGS) entry which is preliminary data.</text>
</comment>
<evidence type="ECO:0000313" key="2">
    <source>
        <dbReference type="EMBL" id="GGF53096.1"/>
    </source>
</evidence>
<sequence>MLVRAVDTGVERVRITAGQAGDSRGTTGYDVWTARLRPQPPVVRPHPSPPGVHTVNYSPVTTADVRKHNGESRVIHSVHRPYDDDELHTRADRAPTSLGSASELRDDRLRDDLGLGAALCCTSRALSFPDGDAALSVRVRVSG</sequence>
<evidence type="ECO:0000256" key="1">
    <source>
        <dbReference type="SAM" id="MobiDB-lite"/>
    </source>
</evidence>